<feature type="compositionally biased region" description="Basic and acidic residues" evidence="2">
    <location>
        <begin position="287"/>
        <end position="307"/>
    </location>
</feature>
<sequence>MPPQRVSASTFLELKAQLVQQEDKVKAAGRPSAIVGAKRDKDSDKKISRWSKQNAGVQARAARDVELEAVSRRTYESARANLEHKAHVYEQLRKGKSAGLSDAQYDTQLVDFDQKAIDHYESDDDDVDESLIVPKAPENEADDPIVEYEDEFGRVRTARRSEVPREALQRQDEVENNDDPYVIHDPVNHFPIYEPDAERVARIAEELAESESAAAAHYDASKEVRATGAGFYQFAGDEETRERQMRELRAAREETERARQEAGALNVRPGVEGLHEDDESVVGARSRAMEKRKREVEERRRLVEEKRRKIGARATPTVGANVSSTGAAEPVVSTNVVVTPAAPQLQAHREAASSSAQKPPPGDPFATLEAQSVRGKGEAKETQLPSPISAADAFLDQLAQEMLKGAKS</sequence>
<feature type="region of interest" description="Disordered" evidence="2">
    <location>
        <begin position="232"/>
        <end position="326"/>
    </location>
</feature>
<dbReference type="AlphaFoldDB" id="A0A401H082"/>
<dbReference type="Pfam" id="PF13300">
    <property type="entry name" value="DUF4078"/>
    <property type="match status" value="1"/>
</dbReference>
<comment type="caution">
    <text evidence="3">The sequence shown here is derived from an EMBL/GenBank/DDBJ whole genome shotgun (WGS) entry which is preliminary data.</text>
</comment>
<keyword evidence="1" id="KW-0175">Coiled coil</keyword>
<dbReference type="RefSeq" id="XP_027618737.1">
    <property type="nucleotide sequence ID" value="XM_027762936.1"/>
</dbReference>
<dbReference type="InParanoid" id="A0A401H082"/>
<dbReference type="PANTHER" id="PTHR15885:SF1">
    <property type="entry name" value="COILED-COIL DOMAIN-CONTAINING PROTEIN 174"/>
    <property type="match status" value="1"/>
</dbReference>
<proteinExistence type="predicted"/>
<dbReference type="PANTHER" id="PTHR15885">
    <property type="entry name" value="COILED-COIL DOMAIN-CONTAINING PROTEIN 174"/>
    <property type="match status" value="1"/>
</dbReference>
<dbReference type="STRING" id="139825.A0A401H082"/>
<dbReference type="OrthoDB" id="333551at2759"/>
<feature type="compositionally biased region" description="Basic and acidic residues" evidence="2">
    <location>
        <begin position="238"/>
        <end position="260"/>
    </location>
</feature>
<evidence type="ECO:0000313" key="3">
    <source>
        <dbReference type="EMBL" id="GBE87824.1"/>
    </source>
</evidence>
<feature type="region of interest" description="Disordered" evidence="2">
    <location>
        <begin position="23"/>
        <end position="55"/>
    </location>
</feature>
<protein>
    <recommendedName>
        <fullName evidence="5">Coiled-coil domain-containing protein</fullName>
    </recommendedName>
</protein>
<dbReference type="InterPro" id="IPR025066">
    <property type="entry name" value="CCDC174-like"/>
</dbReference>
<evidence type="ECO:0000256" key="2">
    <source>
        <dbReference type="SAM" id="MobiDB-lite"/>
    </source>
</evidence>
<evidence type="ECO:0000256" key="1">
    <source>
        <dbReference type="ARBA" id="ARBA00023054"/>
    </source>
</evidence>
<evidence type="ECO:0000313" key="4">
    <source>
        <dbReference type="Proteomes" id="UP000287166"/>
    </source>
</evidence>
<feature type="region of interest" description="Disordered" evidence="2">
    <location>
        <begin position="342"/>
        <end position="388"/>
    </location>
</feature>
<dbReference type="GeneID" id="38784741"/>
<dbReference type="Proteomes" id="UP000287166">
    <property type="component" value="Unassembled WGS sequence"/>
</dbReference>
<gene>
    <name evidence="3" type="ORF">SCP_1200490</name>
</gene>
<feature type="compositionally biased region" description="Basic and acidic residues" evidence="2">
    <location>
        <begin position="37"/>
        <end position="47"/>
    </location>
</feature>
<feature type="compositionally biased region" description="Basic and acidic residues" evidence="2">
    <location>
        <begin position="157"/>
        <end position="173"/>
    </location>
</feature>
<organism evidence="3 4">
    <name type="scientific">Sparassis crispa</name>
    <dbReference type="NCBI Taxonomy" id="139825"/>
    <lineage>
        <taxon>Eukaryota</taxon>
        <taxon>Fungi</taxon>
        <taxon>Dikarya</taxon>
        <taxon>Basidiomycota</taxon>
        <taxon>Agaricomycotina</taxon>
        <taxon>Agaricomycetes</taxon>
        <taxon>Polyporales</taxon>
        <taxon>Sparassidaceae</taxon>
        <taxon>Sparassis</taxon>
    </lineage>
</organism>
<name>A0A401H082_9APHY</name>
<accession>A0A401H082</accession>
<evidence type="ECO:0008006" key="5">
    <source>
        <dbReference type="Google" id="ProtNLM"/>
    </source>
</evidence>
<feature type="region of interest" description="Disordered" evidence="2">
    <location>
        <begin position="157"/>
        <end position="188"/>
    </location>
</feature>
<dbReference type="GO" id="GO:0005634">
    <property type="term" value="C:nucleus"/>
    <property type="evidence" value="ECO:0007669"/>
    <property type="project" value="TreeGrafter"/>
</dbReference>
<reference evidence="3 4" key="1">
    <citation type="journal article" date="2018" name="Sci. Rep.">
        <title>Genome sequence of the cauliflower mushroom Sparassis crispa (Hanabiratake) and its association with beneficial usage.</title>
        <authorList>
            <person name="Kiyama R."/>
            <person name="Furutani Y."/>
            <person name="Kawaguchi K."/>
            <person name="Nakanishi T."/>
        </authorList>
    </citation>
    <scope>NUCLEOTIDE SEQUENCE [LARGE SCALE GENOMIC DNA]</scope>
</reference>
<keyword evidence="4" id="KW-1185">Reference proteome</keyword>
<dbReference type="EMBL" id="BFAD01000012">
    <property type="protein sequence ID" value="GBE87824.1"/>
    <property type="molecule type" value="Genomic_DNA"/>
</dbReference>